<dbReference type="Pfam" id="PF00005">
    <property type="entry name" value="ABC_tran"/>
    <property type="match status" value="1"/>
</dbReference>
<dbReference type="Proteomes" id="UP000001549">
    <property type="component" value="Chromosome"/>
</dbReference>
<evidence type="ECO:0000256" key="2">
    <source>
        <dbReference type="ARBA" id="ARBA00022448"/>
    </source>
</evidence>
<evidence type="ECO:0000256" key="3">
    <source>
        <dbReference type="ARBA" id="ARBA00022741"/>
    </source>
</evidence>
<reference evidence="6 7" key="1">
    <citation type="submission" date="2011-05" db="EMBL/GenBank/DDBJ databases">
        <title>Complete sequence of chromosome of Frankia symbiont of Datisca glomerata.</title>
        <authorList>
            <consortium name="US DOE Joint Genome Institute"/>
            <person name="Lucas S."/>
            <person name="Han J."/>
            <person name="Lapidus A."/>
            <person name="Cheng J.-F."/>
            <person name="Goodwin L."/>
            <person name="Pitluck S."/>
            <person name="Peters L."/>
            <person name="Mikhailova N."/>
            <person name="Chertkov O."/>
            <person name="Teshima H."/>
            <person name="Han C."/>
            <person name="Tapia R."/>
            <person name="Land M."/>
            <person name="Hauser L."/>
            <person name="Kyrpides N."/>
            <person name="Ivanova N."/>
            <person name="Pagani I."/>
            <person name="Berry A."/>
            <person name="Pawlowski K."/>
            <person name="Persson T."/>
            <person name="Vanden Heuvel B."/>
            <person name="Benson D."/>
            <person name="Woyke T."/>
        </authorList>
    </citation>
    <scope>NUCLEOTIDE SEQUENCE [LARGE SCALE GENOMIC DNA]</scope>
    <source>
        <strain evidence="7">4085684</strain>
    </source>
</reference>
<keyword evidence="7" id="KW-1185">Reference proteome</keyword>
<dbReference type="KEGG" id="fsy:FsymDg_2576"/>
<dbReference type="PANTHER" id="PTHR43776">
    <property type="entry name" value="TRANSPORT ATP-BINDING PROTEIN"/>
    <property type="match status" value="1"/>
</dbReference>
<evidence type="ECO:0000256" key="4">
    <source>
        <dbReference type="ARBA" id="ARBA00022840"/>
    </source>
</evidence>
<dbReference type="RefSeq" id="WP_013873857.1">
    <property type="nucleotide sequence ID" value="NC_015656.1"/>
</dbReference>
<dbReference type="EMBL" id="CP002801">
    <property type="protein sequence ID" value="AEH09939.1"/>
    <property type="molecule type" value="Genomic_DNA"/>
</dbReference>
<dbReference type="PROSITE" id="PS50893">
    <property type="entry name" value="ABC_TRANSPORTER_2"/>
    <property type="match status" value="1"/>
</dbReference>
<dbReference type="InterPro" id="IPR003439">
    <property type="entry name" value="ABC_transporter-like_ATP-bd"/>
</dbReference>
<dbReference type="SUPFAM" id="SSF52540">
    <property type="entry name" value="P-loop containing nucleoside triphosphate hydrolases"/>
    <property type="match status" value="1"/>
</dbReference>
<protein>
    <submittedName>
        <fullName evidence="6">ABC transporter related protein</fullName>
    </submittedName>
</protein>
<evidence type="ECO:0000313" key="6">
    <source>
        <dbReference type="EMBL" id="AEH09939.1"/>
    </source>
</evidence>
<evidence type="ECO:0000256" key="1">
    <source>
        <dbReference type="ARBA" id="ARBA00005417"/>
    </source>
</evidence>
<keyword evidence="2" id="KW-0813">Transport</keyword>
<dbReference type="InterPro" id="IPR050319">
    <property type="entry name" value="ABC_transp_ATP-bind"/>
</dbReference>
<organism evidence="6 7">
    <name type="scientific">Candidatus Protofrankia datiscae</name>
    <dbReference type="NCBI Taxonomy" id="2716812"/>
    <lineage>
        <taxon>Bacteria</taxon>
        <taxon>Bacillati</taxon>
        <taxon>Actinomycetota</taxon>
        <taxon>Actinomycetes</taxon>
        <taxon>Frankiales</taxon>
        <taxon>Frankiaceae</taxon>
        <taxon>Protofrankia</taxon>
    </lineage>
</organism>
<dbReference type="HOGENOM" id="CLU_000604_1_23_11"/>
<proteinExistence type="inferred from homology"/>
<dbReference type="GO" id="GO:0016887">
    <property type="term" value="F:ATP hydrolysis activity"/>
    <property type="evidence" value="ECO:0007669"/>
    <property type="project" value="InterPro"/>
</dbReference>
<dbReference type="Gene3D" id="3.40.50.300">
    <property type="entry name" value="P-loop containing nucleotide triphosphate hydrolases"/>
    <property type="match status" value="1"/>
</dbReference>
<dbReference type="STRING" id="656024.FsymDg_2576"/>
<name>F8B331_9ACTN</name>
<evidence type="ECO:0000259" key="5">
    <source>
        <dbReference type="PROSITE" id="PS50893"/>
    </source>
</evidence>
<dbReference type="PANTHER" id="PTHR43776:SF7">
    <property type="entry name" value="D,D-DIPEPTIDE TRANSPORT ATP-BINDING PROTEIN DDPF-RELATED"/>
    <property type="match status" value="1"/>
</dbReference>
<accession>F8B331</accession>
<gene>
    <name evidence="6" type="ordered locus">FsymDg_2576</name>
</gene>
<dbReference type="AlphaFoldDB" id="F8B331"/>
<keyword evidence="4" id="KW-0067">ATP-binding</keyword>
<comment type="similarity">
    <text evidence="1">Belongs to the ABC transporter superfamily.</text>
</comment>
<dbReference type="eggNOG" id="COG1124">
    <property type="taxonomic scope" value="Bacteria"/>
</dbReference>
<feature type="domain" description="ABC transporter" evidence="5">
    <location>
        <begin position="1"/>
        <end position="226"/>
    </location>
</feature>
<dbReference type="GO" id="GO:0005524">
    <property type="term" value="F:ATP binding"/>
    <property type="evidence" value="ECO:0007669"/>
    <property type="project" value="UniProtKB-KW"/>
</dbReference>
<sequence length="226" mass="24522">MRDLVAGHGGRRILDRLSVEVARDECLSVIGPSGIGKTLPLRRLAGPHRRTGGEAVLDGAPLAPTVRERHTEQLRRVQLVPQNPYDSLNPRHTVAQILGRPLQLACITDRAAHIADLLAQVGLFAEHATRHPHELSGGQRQRVALAPRPGRAARRAALRRDHQRPHPVVAATIGGLLTDLRTSTGVAFIVVTHDRNVVRRLGGHVTTLENSRFTEPHTPTPGKGSA</sequence>
<keyword evidence="3" id="KW-0547">Nucleotide-binding</keyword>
<dbReference type="InterPro" id="IPR027417">
    <property type="entry name" value="P-loop_NTPase"/>
</dbReference>
<evidence type="ECO:0000313" key="7">
    <source>
        <dbReference type="Proteomes" id="UP000001549"/>
    </source>
</evidence>